<sequence>MAAVLNPSSYVPRQGILLNRSPSVSPYRHSIALPHLVPSNSSLSSTTSSASNLNTSDSEHYLSSNPGSPKRASRPPPGGHDLKPRAGSMPTSRRIRFAPLPDPRRDLFITSRDDPSLSPVFLDDWCDPKGSQNLNASSSGQSHLSLKDQDTKIRSAPSGSLLFNNDPGVHHSASESTHTLASTATIIPYPAVAGASSPHGATPSDLEGGDWNVLPSSRASSINLPDEPPRRSNSNGNKWSKKLLKPWLSPLSKSSNRSTDELHSSASTTSLTSLNSIYSSPRSPDVEGCMALGAGSSSRNEKGKEKSKKKRRDKVFDPDCVHEFGTPLYRWTSEGGDSMGIQLDKRGRRMIISDSREASPESRKNHERERQRIRSGSGTRMLNGRVYGAKRMNGKNAFANVRTEEPEFVEWGYGGMGSVRASGGAGIWSRLQAGSGVSIGAHESDSKPRGRPSTANSARDDDDDGSGMAWVKRRREQRERELREQERKEREQQQQTEENTESSSGSPVDSLVGTESPSVAEPHSSVSDPDSPHHIAPSDAPADILSSSPASMAASLPGTSSPKNYVLTAVTLPPDHYAHHHSHSLSRSTIERLPSIIRAEVERKDSADTARNVPPPQGQTPEHAHVSEAPAMASKQTEGVAEGRERRESVRSELSITSFSSTSTSEYLDDADVDEDEKENHKDDDDDDEEEEELENGGRLALGAGVEKVSRHKQSPSVQNAASE</sequence>
<feature type="compositionally biased region" description="Basic and acidic residues" evidence="1">
    <location>
        <begin position="102"/>
        <end position="113"/>
    </location>
</feature>
<feature type="compositionally biased region" description="Basic and acidic residues" evidence="1">
    <location>
        <begin position="641"/>
        <end position="651"/>
    </location>
</feature>
<protein>
    <submittedName>
        <fullName evidence="2">Uncharacterized protein</fullName>
    </submittedName>
</protein>
<evidence type="ECO:0000256" key="1">
    <source>
        <dbReference type="SAM" id="MobiDB-lite"/>
    </source>
</evidence>
<dbReference type="EMBL" id="KV427607">
    <property type="protein sequence ID" value="KZT11573.1"/>
    <property type="molecule type" value="Genomic_DNA"/>
</dbReference>
<feature type="region of interest" description="Disordered" evidence="1">
    <location>
        <begin position="347"/>
        <end position="380"/>
    </location>
</feature>
<dbReference type="InParanoid" id="A0A165HD30"/>
<dbReference type="GeneID" id="63829034"/>
<feature type="region of interest" description="Disordered" evidence="1">
    <location>
        <begin position="250"/>
        <end position="269"/>
    </location>
</feature>
<feature type="region of interest" description="Disordered" evidence="1">
    <location>
        <begin position="155"/>
        <end position="177"/>
    </location>
</feature>
<feature type="compositionally biased region" description="Low complexity" evidence="1">
    <location>
        <begin position="545"/>
        <end position="557"/>
    </location>
</feature>
<accession>A0A165HD30</accession>
<feature type="compositionally biased region" description="Acidic residues" evidence="1">
    <location>
        <begin position="667"/>
        <end position="677"/>
    </location>
</feature>
<feature type="compositionally biased region" description="Polar residues" evidence="1">
    <location>
        <begin position="214"/>
        <end position="223"/>
    </location>
</feature>
<feature type="region of interest" description="Disordered" evidence="1">
    <location>
        <begin position="438"/>
        <end position="724"/>
    </location>
</feature>
<dbReference type="OrthoDB" id="3363386at2759"/>
<feature type="compositionally biased region" description="Polar residues" evidence="1">
    <location>
        <begin position="501"/>
        <end position="517"/>
    </location>
</feature>
<gene>
    <name evidence="2" type="ORF">LAESUDRAFT_755209</name>
</gene>
<feature type="compositionally biased region" description="Low complexity" evidence="1">
    <location>
        <begin position="39"/>
        <end position="56"/>
    </location>
</feature>
<name>A0A165HD30_9APHY</name>
<feature type="region of interest" description="Disordered" evidence="1">
    <location>
        <begin position="38"/>
        <end position="113"/>
    </location>
</feature>
<feature type="region of interest" description="Disordered" evidence="1">
    <location>
        <begin position="274"/>
        <end position="314"/>
    </location>
</feature>
<organism evidence="2 3">
    <name type="scientific">Laetiporus sulphureus 93-53</name>
    <dbReference type="NCBI Taxonomy" id="1314785"/>
    <lineage>
        <taxon>Eukaryota</taxon>
        <taxon>Fungi</taxon>
        <taxon>Dikarya</taxon>
        <taxon>Basidiomycota</taxon>
        <taxon>Agaricomycotina</taxon>
        <taxon>Agaricomycetes</taxon>
        <taxon>Polyporales</taxon>
        <taxon>Laetiporus</taxon>
    </lineage>
</organism>
<proteinExistence type="predicted"/>
<feature type="compositionally biased region" description="Low complexity" evidence="1">
    <location>
        <begin position="652"/>
        <end position="665"/>
    </location>
</feature>
<feature type="compositionally biased region" description="Basic and acidic residues" evidence="1">
    <location>
        <begin position="354"/>
        <end position="372"/>
    </location>
</feature>
<dbReference type="AlphaFoldDB" id="A0A165HD30"/>
<dbReference type="Proteomes" id="UP000076871">
    <property type="component" value="Unassembled WGS sequence"/>
</dbReference>
<evidence type="ECO:0000313" key="2">
    <source>
        <dbReference type="EMBL" id="KZT11573.1"/>
    </source>
</evidence>
<feature type="compositionally biased region" description="Basic and acidic residues" evidence="1">
    <location>
        <begin position="476"/>
        <end position="492"/>
    </location>
</feature>
<reference evidence="2 3" key="1">
    <citation type="journal article" date="2016" name="Mol. Biol. Evol.">
        <title>Comparative Genomics of Early-Diverging Mushroom-Forming Fungi Provides Insights into the Origins of Lignocellulose Decay Capabilities.</title>
        <authorList>
            <person name="Nagy L.G."/>
            <person name="Riley R."/>
            <person name="Tritt A."/>
            <person name="Adam C."/>
            <person name="Daum C."/>
            <person name="Floudas D."/>
            <person name="Sun H."/>
            <person name="Yadav J.S."/>
            <person name="Pangilinan J."/>
            <person name="Larsson K.H."/>
            <person name="Matsuura K."/>
            <person name="Barry K."/>
            <person name="Labutti K."/>
            <person name="Kuo R."/>
            <person name="Ohm R.A."/>
            <person name="Bhattacharya S.S."/>
            <person name="Shirouzu T."/>
            <person name="Yoshinaga Y."/>
            <person name="Martin F.M."/>
            <person name="Grigoriev I.V."/>
            <person name="Hibbett D.S."/>
        </authorList>
    </citation>
    <scope>NUCLEOTIDE SEQUENCE [LARGE SCALE GENOMIC DNA]</scope>
    <source>
        <strain evidence="2 3">93-53</strain>
    </source>
</reference>
<feature type="region of interest" description="Disordered" evidence="1">
    <location>
        <begin position="195"/>
        <end position="239"/>
    </location>
</feature>
<keyword evidence="3" id="KW-1185">Reference proteome</keyword>
<feature type="compositionally biased region" description="Acidic residues" evidence="1">
    <location>
        <begin position="684"/>
        <end position="695"/>
    </location>
</feature>
<dbReference type="RefSeq" id="XP_040769313.1">
    <property type="nucleotide sequence ID" value="XM_040912006.1"/>
</dbReference>
<feature type="compositionally biased region" description="Basic and acidic residues" evidence="1">
    <location>
        <begin position="599"/>
        <end position="608"/>
    </location>
</feature>
<dbReference type="STRING" id="1314785.A0A165HD30"/>
<evidence type="ECO:0000313" key="3">
    <source>
        <dbReference type="Proteomes" id="UP000076871"/>
    </source>
</evidence>
<feature type="compositionally biased region" description="Polar residues" evidence="1">
    <location>
        <begin position="715"/>
        <end position="724"/>
    </location>
</feature>